<gene>
    <name evidence="2" type="ORF">RRG08_036517</name>
</gene>
<dbReference type="Proteomes" id="UP001283361">
    <property type="component" value="Unassembled WGS sequence"/>
</dbReference>
<evidence type="ECO:0000313" key="2">
    <source>
        <dbReference type="EMBL" id="KAK3770918.1"/>
    </source>
</evidence>
<feature type="region of interest" description="Disordered" evidence="1">
    <location>
        <begin position="19"/>
        <end position="46"/>
    </location>
</feature>
<evidence type="ECO:0000313" key="3">
    <source>
        <dbReference type="Proteomes" id="UP001283361"/>
    </source>
</evidence>
<keyword evidence="3" id="KW-1185">Reference proteome</keyword>
<accession>A0AAE0ZK25</accession>
<feature type="compositionally biased region" description="Polar residues" evidence="1">
    <location>
        <begin position="668"/>
        <end position="677"/>
    </location>
</feature>
<sequence>MHYTRAEQWPGYKMIALKSRPERGSENKATCRGSPTPPSYRALGAKSPVCETHRKAEQEYSAVKAVVKAESQRKLDLALKKVQSTRTTRSACLTNMFVRPKSAVAGLSQVWEEMTHSDPNSSISVEFYGPNSEGERQYDFASENGKGNPHRNGQPISANNIMLGKNRLVFMPKYQAPSENSEDVDLLQQNYRDFFYFRDNMKEAATPSDIKACTGSKSSNWTSYEPSRRQKLIFSYLRREMRREKSIVVPLGSIPATLQVKGHNSGFYSYPRLFQSKKSTTQDHKSEAPSRSVQQINRASKPFSTPLPRSPSPVKTPVQNITPRSKPTKTVYRDLGVVTEYKLKMASLMTQPDQMVTLSHRPATAGPLNYSRDHVTETQTSNSNVIALKIAQDTRQDIIHQMRPKSARGNDGTMAMTIPTQENQQGARLESRAHNRPEKSSNNSSFSKSSYDARKIRSLTTVPTGKNLSFVKGVKYGETVERKQIKESKEVPLVTSRGVEGKTELSSKSPRSLSLSVFLPRETNEEPLCHRADTFSRKTNNAATGFTPNHDQTNKCIQRQSSSPNRSNSLHYSHVGSTLTAPEQKETSPCDSNNTCGLNQSVASPTLTPVNCQKGHLRVLHCELFGPELCQDCQVHMDRADVYTWQQAVHPDVGTDTKHLIAGPIQRSCPSPASIKSGSDPGGPEELLKPTTVLQTNLPN</sequence>
<feature type="region of interest" description="Disordered" evidence="1">
    <location>
        <begin position="421"/>
        <end position="451"/>
    </location>
</feature>
<feature type="compositionally biased region" description="Low complexity" evidence="1">
    <location>
        <begin position="440"/>
        <end position="450"/>
    </location>
</feature>
<feature type="compositionally biased region" description="Low complexity" evidence="1">
    <location>
        <begin position="558"/>
        <end position="569"/>
    </location>
</feature>
<feature type="compositionally biased region" description="Polar residues" evidence="1">
    <location>
        <begin position="540"/>
        <end position="557"/>
    </location>
</feature>
<proteinExistence type="predicted"/>
<dbReference type="AlphaFoldDB" id="A0AAE0ZK25"/>
<name>A0AAE0ZK25_9GAST</name>
<feature type="region of interest" description="Disordered" evidence="1">
    <location>
        <begin position="665"/>
        <end position="700"/>
    </location>
</feature>
<reference evidence="2" key="1">
    <citation type="journal article" date="2023" name="G3 (Bethesda)">
        <title>A reference genome for the long-term kleptoplast-retaining sea slug Elysia crispata morphotype clarki.</title>
        <authorList>
            <person name="Eastman K.E."/>
            <person name="Pendleton A.L."/>
            <person name="Shaikh M.A."/>
            <person name="Suttiyut T."/>
            <person name="Ogas R."/>
            <person name="Tomko P."/>
            <person name="Gavelis G."/>
            <person name="Widhalm J.R."/>
            <person name="Wisecaver J.H."/>
        </authorList>
    </citation>
    <scope>NUCLEOTIDE SEQUENCE</scope>
    <source>
        <strain evidence="2">ECLA1</strain>
    </source>
</reference>
<dbReference type="EMBL" id="JAWDGP010003786">
    <property type="protein sequence ID" value="KAK3770918.1"/>
    <property type="molecule type" value="Genomic_DNA"/>
</dbReference>
<evidence type="ECO:0000256" key="1">
    <source>
        <dbReference type="SAM" id="MobiDB-lite"/>
    </source>
</evidence>
<feature type="compositionally biased region" description="Basic and acidic residues" evidence="1">
    <location>
        <begin position="429"/>
        <end position="439"/>
    </location>
</feature>
<feature type="compositionally biased region" description="Polar residues" evidence="1">
    <location>
        <begin position="289"/>
        <end position="298"/>
    </location>
</feature>
<comment type="caution">
    <text evidence="2">The sequence shown here is derived from an EMBL/GenBank/DDBJ whole genome shotgun (WGS) entry which is preliminary data.</text>
</comment>
<organism evidence="2 3">
    <name type="scientific">Elysia crispata</name>
    <name type="common">lettuce slug</name>
    <dbReference type="NCBI Taxonomy" id="231223"/>
    <lineage>
        <taxon>Eukaryota</taxon>
        <taxon>Metazoa</taxon>
        <taxon>Spiralia</taxon>
        <taxon>Lophotrochozoa</taxon>
        <taxon>Mollusca</taxon>
        <taxon>Gastropoda</taxon>
        <taxon>Heterobranchia</taxon>
        <taxon>Euthyneura</taxon>
        <taxon>Panpulmonata</taxon>
        <taxon>Sacoglossa</taxon>
        <taxon>Placobranchoidea</taxon>
        <taxon>Plakobranchidae</taxon>
        <taxon>Elysia</taxon>
    </lineage>
</organism>
<feature type="region of interest" description="Disordered" evidence="1">
    <location>
        <begin position="278"/>
        <end position="328"/>
    </location>
</feature>
<feature type="region of interest" description="Disordered" evidence="1">
    <location>
        <begin position="540"/>
        <end position="592"/>
    </location>
</feature>
<protein>
    <submittedName>
        <fullName evidence="2">Uncharacterized protein</fullName>
    </submittedName>
</protein>